<evidence type="ECO:0000313" key="2">
    <source>
        <dbReference type="EMBL" id="KAK7074186.1"/>
    </source>
</evidence>
<evidence type="ECO:0000313" key="3">
    <source>
        <dbReference type="Proteomes" id="UP001381693"/>
    </source>
</evidence>
<dbReference type="Gene3D" id="3.30.70.1820">
    <property type="entry name" value="L1 transposable element, RRM domain"/>
    <property type="match status" value="1"/>
</dbReference>
<name>A0AAN8X120_HALRR</name>
<reference evidence="2 3" key="1">
    <citation type="submission" date="2023-11" db="EMBL/GenBank/DDBJ databases">
        <title>Halocaridina rubra genome assembly.</title>
        <authorList>
            <person name="Smith C."/>
        </authorList>
    </citation>
    <scope>NUCLEOTIDE SEQUENCE [LARGE SCALE GENOMIC DNA]</scope>
    <source>
        <strain evidence="2">EP-1</strain>
        <tissue evidence="2">Whole</tissue>
    </source>
</reference>
<organism evidence="2 3">
    <name type="scientific">Halocaridina rubra</name>
    <name type="common">Hawaiian red shrimp</name>
    <dbReference type="NCBI Taxonomy" id="373956"/>
    <lineage>
        <taxon>Eukaryota</taxon>
        <taxon>Metazoa</taxon>
        <taxon>Ecdysozoa</taxon>
        <taxon>Arthropoda</taxon>
        <taxon>Crustacea</taxon>
        <taxon>Multicrustacea</taxon>
        <taxon>Malacostraca</taxon>
        <taxon>Eumalacostraca</taxon>
        <taxon>Eucarida</taxon>
        <taxon>Decapoda</taxon>
        <taxon>Pleocyemata</taxon>
        <taxon>Caridea</taxon>
        <taxon>Atyoidea</taxon>
        <taxon>Atyidae</taxon>
        <taxon>Halocaridina</taxon>
    </lineage>
</organism>
<proteinExistence type="predicted"/>
<dbReference type="EMBL" id="JAXCGZ010011742">
    <property type="protein sequence ID" value="KAK7074186.1"/>
    <property type="molecule type" value="Genomic_DNA"/>
</dbReference>
<sequence>MEELHEKEDRERRSNNVMMFNVPESNKDDSKERVYEDTEICSEVLNERLKVEEVEIEQVYCLGRRQEGKMRPLTVKLTRGRGKWEAIKKAKQLKEEKSEDWIKQMRDLEVKRGGGLTILMKKREKCSITEKECKNPDIL</sequence>
<feature type="compositionally biased region" description="Basic and acidic residues" evidence="1">
    <location>
        <begin position="1"/>
        <end position="14"/>
    </location>
</feature>
<evidence type="ECO:0000256" key="1">
    <source>
        <dbReference type="SAM" id="MobiDB-lite"/>
    </source>
</evidence>
<keyword evidence="3" id="KW-1185">Reference proteome</keyword>
<dbReference type="AlphaFoldDB" id="A0AAN8X120"/>
<comment type="caution">
    <text evidence="2">The sequence shown here is derived from an EMBL/GenBank/DDBJ whole genome shotgun (WGS) entry which is preliminary data.</text>
</comment>
<protein>
    <submittedName>
        <fullName evidence="2">Uncharacterized protein</fullName>
    </submittedName>
</protein>
<feature type="region of interest" description="Disordered" evidence="1">
    <location>
        <begin position="1"/>
        <end position="33"/>
    </location>
</feature>
<accession>A0AAN8X120</accession>
<gene>
    <name evidence="2" type="ORF">SK128_020618</name>
</gene>
<dbReference type="Proteomes" id="UP001381693">
    <property type="component" value="Unassembled WGS sequence"/>
</dbReference>